<proteinExistence type="predicted"/>
<evidence type="ECO:0000256" key="9">
    <source>
        <dbReference type="ARBA" id="ARBA00022777"/>
    </source>
</evidence>
<protein>
    <recommendedName>
        <fullName evidence="3">histidine kinase</fullName>
        <ecNumber evidence="3">2.7.13.3</ecNumber>
    </recommendedName>
</protein>
<dbReference type="SUPFAM" id="SSF55874">
    <property type="entry name" value="ATPase domain of HSP90 chaperone/DNA topoisomerase II/histidine kinase"/>
    <property type="match status" value="1"/>
</dbReference>
<evidence type="ECO:0000256" key="7">
    <source>
        <dbReference type="ARBA" id="ARBA00022692"/>
    </source>
</evidence>
<dbReference type="CDD" id="cd00082">
    <property type="entry name" value="HisKA"/>
    <property type="match status" value="1"/>
</dbReference>
<dbReference type="RefSeq" id="WP_094233792.1">
    <property type="nucleotide sequence ID" value="NZ_CP016199.1"/>
</dbReference>
<evidence type="ECO:0000256" key="14">
    <source>
        <dbReference type="SAM" id="Phobius"/>
    </source>
</evidence>
<feature type="domain" description="Histidine kinase" evidence="15">
    <location>
        <begin position="311"/>
        <end position="505"/>
    </location>
</feature>
<keyword evidence="10" id="KW-0067">ATP-binding</keyword>
<gene>
    <name evidence="16" type="ORF">AXF17_03255</name>
</gene>
<evidence type="ECO:0000256" key="13">
    <source>
        <dbReference type="ARBA" id="ARBA00023136"/>
    </source>
</evidence>
<dbReference type="InterPro" id="IPR036890">
    <property type="entry name" value="HATPase_C_sf"/>
</dbReference>
<comment type="subcellular location">
    <subcellularLocation>
        <location evidence="2">Cell membrane</location>
        <topology evidence="2">Multi-pass membrane protein</topology>
    </subcellularLocation>
</comment>
<dbReference type="OrthoDB" id="9762826at2"/>
<evidence type="ECO:0000313" key="16">
    <source>
        <dbReference type="EMBL" id="ASS37569.1"/>
    </source>
</evidence>
<evidence type="ECO:0000256" key="10">
    <source>
        <dbReference type="ARBA" id="ARBA00022840"/>
    </source>
</evidence>
<dbReference type="EMBL" id="CP016199">
    <property type="protein sequence ID" value="ASS37569.1"/>
    <property type="molecule type" value="Genomic_DNA"/>
</dbReference>
<dbReference type="Proteomes" id="UP000214689">
    <property type="component" value="Chromosome"/>
</dbReference>
<keyword evidence="13 14" id="KW-0472">Membrane</keyword>
<name>A0A223ARM0_9FIRM</name>
<dbReference type="GO" id="GO:0000155">
    <property type="term" value="F:phosphorelay sensor kinase activity"/>
    <property type="evidence" value="ECO:0007669"/>
    <property type="project" value="InterPro"/>
</dbReference>
<reference evidence="17" key="1">
    <citation type="submission" date="2016-05" db="EMBL/GenBank/DDBJ databases">
        <authorList>
            <person name="Holder M.E."/>
            <person name="Ajami N.J."/>
            <person name="Petrosino J.F."/>
        </authorList>
    </citation>
    <scope>NUCLEOTIDE SEQUENCE [LARGE SCALE GENOMIC DNA]</scope>
    <source>
        <strain evidence="17">ATCC 700696</strain>
    </source>
</reference>
<dbReference type="InterPro" id="IPR036097">
    <property type="entry name" value="HisK_dim/P_sf"/>
</dbReference>
<keyword evidence="9 16" id="KW-0418">Kinase</keyword>
<dbReference type="PANTHER" id="PTHR45528:SF1">
    <property type="entry name" value="SENSOR HISTIDINE KINASE CPXA"/>
    <property type="match status" value="1"/>
</dbReference>
<evidence type="ECO:0000256" key="1">
    <source>
        <dbReference type="ARBA" id="ARBA00000085"/>
    </source>
</evidence>
<dbReference type="Gene3D" id="3.30.565.10">
    <property type="entry name" value="Histidine kinase-like ATPase, C-terminal domain"/>
    <property type="match status" value="1"/>
</dbReference>
<sequence length="522" mass="58317">MKLGSKTFLYSVVIALIVGIVIFSYMIFLMPAMYTDYKEKQNLESSRTAMQYFKEHESLKNVQMGDSNTIGVIIPKQGYTIKITGVGFDGKIEVISPSARELMDKLRTLDMDDAEKSKALFKEYKPAIDSIISENTDEIKKNFNVEIKGKGNSSNFKTKGYKIHYYSGDVGIGEFTVQSRYSGTSYTCFVGLAKQDNNTLIMVNSVVTPTAKDILPVLYGATPMLVLLMVILAFGVSALYSKKIVEPIKKLSMDAERRMNDSAKGLEPLEVSGKDEISDLTVALNLLYEKQAQAVSNLEEENKRKEVYMRATSHQLKTPITASLLLVDGMIGNIGKFGDRDQYLPEVKSQLKEMMSIIDEASNINGMVDSKEREQIDVESLCREIIGKIHINADAKGIGLQVVVPKKTVYWQSNSMMLKKILENLITNGIDHTKEAGHVKITIEETKISVFNSPGHIDKDIIDNIFEPFVTGLDDEEMGQKKGHGLGLYIAKYFAGKQELELKGENLQNGVNFILQKRGRDD</sequence>
<evidence type="ECO:0000259" key="15">
    <source>
        <dbReference type="PROSITE" id="PS50109"/>
    </source>
</evidence>
<dbReference type="EC" id="2.7.13.3" evidence="3"/>
<feature type="transmembrane region" description="Helical" evidence="14">
    <location>
        <begin position="7"/>
        <end position="34"/>
    </location>
</feature>
<dbReference type="SUPFAM" id="SSF47384">
    <property type="entry name" value="Homodimeric domain of signal transducing histidine kinase"/>
    <property type="match status" value="1"/>
</dbReference>
<dbReference type="InterPro" id="IPR003594">
    <property type="entry name" value="HATPase_dom"/>
</dbReference>
<dbReference type="GO" id="GO:0005524">
    <property type="term" value="F:ATP binding"/>
    <property type="evidence" value="ECO:0007669"/>
    <property type="project" value="UniProtKB-KW"/>
</dbReference>
<dbReference type="InterPro" id="IPR005467">
    <property type="entry name" value="His_kinase_dom"/>
</dbReference>
<keyword evidence="6" id="KW-0808">Transferase</keyword>
<evidence type="ECO:0000256" key="3">
    <source>
        <dbReference type="ARBA" id="ARBA00012438"/>
    </source>
</evidence>
<keyword evidence="7 14" id="KW-0812">Transmembrane</keyword>
<evidence type="ECO:0000256" key="4">
    <source>
        <dbReference type="ARBA" id="ARBA00022475"/>
    </source>
</evidence>
<evidence type="ECO:0000256" key="2">
    <source>
        <dbReference type="ARBA" id="ARBA00004651"/>
    </source>
</evidence>
<dbReference type="SMART" id="SM00387">
    <property type="entry name" value="HATPase_c"/>
    <property type="match status" value="1"/>
</dbReference>
<keyword evidence="11 14" id="KW-1133">Transmembrane helix</keyword>
<organism evidence="16 17">
    <name type="scientific">Mogibacterium pumilum</name>
    <dbReference type="NCBI Taxonomy" id="86332"/>
    <lineage>
        <taxon>Bacteria</taxon>
        <taxon>Bacillati</taxon>
        <taxon>Bacillota</taxon>
        <taxon>Clostridia</taxon>
        <taxon>Peptostreptococcales</taxon>
        <taxon>Anaerovoracaceae</taxon>
        <taxon>Mogibacterium</taxon>
    </lineage>
</organism>
<evidence type="ECO:0000256" key="11">
    <source>
        <dbReference type="ARBA" id="ARBA00022989"/>
    </source>
</evidence>
<keyword evidence="8" id="KW-0547">Nucleotide-binding</keyword>
<evidence type="ECO:0000256" key="8">
    <source>
        <dbReference type="ARBA" id="ARBA00022741"/>
    </source>
</evidence>
<feature type="transmembrane region" description="Helical" evidence="14">
    <location>
        <begin position="217"/>
        <end position="240"/>
    </location>
</feature>
<evidence type="ECO:0000256" key="5">
    <source>
        <dbReference type="ARBA" id="ARBA00022553"/>
    </source>
</evidence>
<dbReference type="InterPro" id="IPR003661">
    <property type="entry name" value="HisK_dim/P_dom"/>
</dbReference>
<keyword evidence="17" id="KW-1185">Reference proteome</keyword>
<dbReference type="GO" id="GO:0005886">
    <property type="term" value="C:plasma membrane"/>
    <property type="evidence" value="ECO:0007669"/>
    <property type="project" value="UniProtKB-SubCell"/>
</dbReference>
<evidence type="ECO:0000256" key="12">
    <source>
        <dbReference type="ARBA" id="ARBA00023012"/>
    </source>
</evidence>
<keyword evidence="12" id="KW-0902">Two-component regulatory system</keyword>
<dbReference type="PROSITE" id="PS50109">
    <property type="entry name" value="HIS_KIN"/>
    <property type="match status" value="1"/>
</dbReference>
<dbReference type="Gene3D" id="6.10.340.10">
    <property type="match status" value="1"/>
</dbReference>
<dbReference type="AlphaFoldDB" id="A0A223ARM0"/>
<keyword evidence="4" id="KW-1003">Cell membrane</keyword>
<dbReference type="PANTHER" id="PTHR45528">
    <property type="entry name" value="SENSOR HISTIDINE KINASE CPXA"/>
    <property type="match status" value="1"/>
</dbReference>
<keyword evidence="5" id="KW-0597">Phosphoprotein</keyword>
<accession>A0A223ARM0</accession>
<dbReference type="Pfam" id="PF02518">
    <property type="entry name" value="HATPase_c"/>
    <property type="match status" value="1"/>
</dbReference>
<evidence type="ECO:0000313" key="17">
    <source>
        <dbReference type="Proteomes" id="UP000214689"/>
    </source>
</evidence>
<evidence type="ECO:0000256" key="6">
    <source>
        <dbReference type="ARBA" id="ARBA00022679"/>
    </source>
</evidence>
<dbReference type="InterPro" id="IPR050398">
    <property type="entry name" value="HssS/ArlS-like"/>
</dbReference>
<comment type="catalytic activity">
    <reaction evidence="1">
        <text>ATP + protein L-histidine = ADP + protein N-phospho-L-histidine.</text>
        <dbReference type="EC" id="2.7.13.3"/>
    </reaction>
</comment>